<dbReference type="PANTHER" id="PTHR37530">
    <property type="entry name" value="OUTER MEMBRANE PROTEIN SLP"/>
    <property type="match status" value="1"/>
</dbReference>
<reference evidence="1" key="1">
    <citation type="submission" date="2018-01" db="EMBL/GenBank/DDBJ databases">
        <authorList>
            <person name="Regsiter A."/>
            <person name="William W."/>
        </authorList>
    </citation>
    <scope>NUCLEOTIDE SEQUENCE</scope>
    <source>
        <strain evidence="1">TRIP AH-1</strain>
    </source>
</reference>
<dbReference type="InterPro" id="IPR004658">
    <property type="entry name" value="OMP_Slp"/>
</dbReference>
<gene>
    <name evidence="1" type="ORF">PITCH_A2030236</name>
</gene>
<accession>A0A445MXJ1</accession>
<dbReference type="AlphaFoldDB" id="A0A445MXJ1"/>
<dbReference type="PANTHER" id="PTHR37530:SF1">
    <property type="entry name" value="OUTER MEMBRANE PROTEIN SLP"/>
    <property type="match status" value="1"/>
</dbReference>
<proteinExistence type="predicted"/>
<evidence type="ECO:0008006" key="2">
    <source>
        <dbReference type="Google" id="ProtNLM"/>
    </source>
</evidence>
<dbReference type="PROSITE" id="PS51257">
    <property type="entry name" value="PROKAR_LIPOPROTEIN"/>
    <property type="match status" value="1"/>
</dbReference>
<name>A0A445MXJ1_9BACT</name>
<sequence length="177" mass="20448">MRKFIASIVAIFALGIMSSGCMRAISKELRAQVQERIDLAQVRENPSDFMGKMVIWGGVIVEAKNLKEGTLIEIVQKPISVEERPRNVDQSAGRFLALYKGYLDAAIYSAGRDVTVAGRLKEMKTKPLGEIEYSYPVISAEEVYLWPPKTEKKYPEYPFWIYPGYYHYPHRMDPWYW</sequence>
<evidence type="ECO:0000313" key="1">
    <source>
        <dbReference type="EMBL" id="SPD74092.1"/>
    </source>
</evidence>
<dbReference type="GO" id="GO:0019867">
    <property type="term" value="C:outer membrane"/>
    <property type="evidence" value="ECO:0007669"/>
    <property type="project" value="InterPro"/>
</dbReference>
<protein>
    <recommendedName>
        <fullName evidence="2">Outer membrane lipoprotein, Slp family</fullName>
    </recommendedName>
</protein>
<organism evidence="1">
    <name type="scientific">uncultured Desulfobacterium sp</name>
    <dbReference type="NCBI Taxonomy" id="201089"/>
    <lineage>
        <taxon>Bacteria</taxon>
        <taxon>Pseudomonadati</taxon>
        <taxon>Thermodesulfobacteriota</taxon>
        <taxon>Desulfobacteria</taxon>
        <taxon>Desulfobacterales</taxon>
        <taxon>Desulfobacteriaceae</taxon>
        <taxon>Desulfobacterium</taxon>
        <taxon>environmental samples</taxon>
    </lineage>
</organism>
<dbReference type="EMBL" id="OJIN01000117">
    <property type="protein sequence ID" value="SPD74092.1"/>
    <property type="molecule type" value="Genomic_DNA"/>
</dbReference>
<dbReference type="Pfam" id="PF03843">
    <property type="entry name" value="Slp"/>
    <property type="match status" value="1"/>
</dbReference>
<dbReference type="PIRSF" id="PIRSF004982">
    <property type="entry name" value="SlP"/>
    <property type="match status" value="1"/>
</dbReference>